<keyword evidence="3" id="KW-1185">Reference proteome</keyword>
<evidence type="ECO:0000313" key="2">
    <source>
        <dbReference type="EMBL" id="SDY43463.1"/>
    </source>
</evidence>
<dbReference type="OrthoDB" id="2088043at2"/>
<feature type="transmembrane region" description="Helical" evidence="1">
    <location>
        <begin position="39"/>
        <end position="56"/>
    </location>
</feature>
<dbReference type="EMBL" id="FNQE01000001">
    <property type="protein sequence ID" value="SDY43463.1"/>
    <property type="molecule type" value="Genomic_DNA"/>
</dbReference>
<feature type="transmembrane region" description="Helical" evidence="1">
    <location>
        <begin position="7"/>
        <end position="27"/>
    </location>
</feature>
<protein>
    <submittedName>
        <fullName evidence="2">Uncharacterized protein</fullName>
    </submittedName>
</protein>
<keyword evidence="1" id="KW-0472">Membrane</keyword>
<evidence type="ECO:0000313" key="3">
    <source>
        <dbReference type="Proteomes" id="UP000198625"/>
    </source>
</evidence>
<feature type="transmembrane region" description="Helical" evidence="1">
    <location>
        <begin position="131"/>
        <end position="150"/>
    </location>
</feature>
<sequence>MKNNFKALLMHFIIVALSFIFLVIFVATGPKTGKYTTNIISRVFIGSMFILAYIFSGTLLDRDANQKYDFFVGIFVGIIGIVLWFYIFSKTRVNLIEVIPKELSGPWILVNIYYTPFVLIDFLFGLPNIPILSLATNLIPTLLMGLGLKYKRLKYKNN</sequence>
<feature type="transmembrane region" description="Helical" evidence="1">
    <location>
        <begin position="68"/>
        <end position="87"/>
    </location>
</feature>
<dbReference type="STRING" id="415015.SAMN05660462_00019"/>
<keyword evidence="1" id="KW-0812">Transmembrane</keyword>
<name>A0A1H3JU78_9FIRM</name>
<accession>A0A1H3JU78</accession>
<dbReference type="Proteomes" id="UP000198625">
    <property type="component" value="Unassembled WGS sequence"/>
</dbReference>
<keyword evidence="1" id="KW-1133">Transmembrane helix</keyword>
<gene>
    <name evidence="2" type="ORF">SAMN05660462_00019</name>
</gene>
<reference evidence="2 3" key="1">
    <citation type="submission" date="2016-10" db="EMBL/GenBank/DDBJ databases">
        <authorList>
            <person name="de Groot N.N."/>
        </authorList>
    </citation>
    <scope>NUCLEOTIDE SEQUENCE [LARGE SCALE GENOMIC DNA]</scope>
    <source>
        <strain evidence="2 3">DSM 21650</strain>
    </source>
</reference>
<proteinExistence type="predicted"/>
<dbReference type="RefSeq" id="WP_091725517.1">
    <property type="nucleotide sequence ID" value="NZ_FNQE01000001.1"/>
</dbReference>
<dbReference type="AlphaFoldDB" id="A0A1H3JU78"/>
<evidence type="ECO:0000256" key="1">
    <source>
        <dbReference type="SAM" id="Phobius"/>
    </source>
</evidence>
<organism evidence="2 3">
    <name type="scientific">Proteiniborus ethanoligenes</name>
    <dbReference type="NCBI Taxonomy" id="415015"/>
    <lineage>
        <taxon>Bacteria</taxon>
        <taxon>Bacillati</taxon>
        <taxon>Bacillota</taxon>
        <taxon>Clostridia</taxon>
        <taxon>Eubacteriales</taxon>
        <taxon>Proteiniborus</taxon>
    </lineage>
</organism>